<gene>
    <name evidence="1" type="primary">63</name>
    <name evidence="1" type="ORF">SEA_ZUKO_63</name>
</gene>
<dbReference type="EMBL" id="MN204493">
    <property type="protein sequence ID" value="QEQ93641.1"/>
    <property type="molecule type" value="Genomic_DNA"/>
</dbReference>
<reference evidence="1 2" key="1">
    <citation type="submission" date="2019-07" db="EMBL/GenBank/DDBJ databases">
        <authorList>
            <person name="Mandava P."/>
            <person name="Ferry J.C."/>
            <person name="Fallon S.M."/>
            <person name="Hajdenberg M."/>
            <person name="Sharma E."/>
            <person name="Shaffer C.D."/>
            <person name="Weston-Hafer K.A."/>
            <person name="Garlena R.A."/>
            <person name="Russell D.A."/>
            <person name="Pope W.H."/>
            <person name="Jacobs-Sera D."/>
            <person name="Hatfull G.F."/>
        </authorList>
    </citation>
    <scope>NUCLEOTIDE SEQUENCE [LARGE SCALE GENOMIC DNA]</scope>
</reference>
<protein>
    <submittedName>
        <fullName evidence="1">Uncharacterized protein</fullName>
    </submittedName>
</protein>
<keyword evidence="2" id="KW-1185">Reference proteome</keyword>
<dbReference type="RefSeq" id="YP_010655554.1">
    <property type="nucleotide sequence ID" value="NC_070829.1"/>
</dbReference>
<organism evidence="1 2">
    <name type="scientific">Streptomyces phage Zuko</name>
    <dbReference type="NCBI Taxonomy" id="2601695"/>
    <lineage>
        <taxon>Viruses</taxon>
        <taxon>Duplodnaviria</taxon>
        <taxon>Heunggongvirae</taxon>
        <taxon>Uroviricota</taxon>
        <taxon>Caudoviricetes</taxon>
        <taxon>Zukovirus</taxon>
        <taxon>Zukovirus zuko</taxon>
    </lineage>
</organism>
<sequence length="119" mass="13594">MREFKAWQHWTPWRGSLEWTGEEPVFPTDVVVIPTSGKRTYTRWPWGAWSSGVRYKFVGENWGKSPQAMINMWRTWGPKNGRTVHSQVGCGVDGIPFALLSMSPLDPDHDRKTCDLCAG</sequence>
<dbReference type="Proteomes" id="UP000327392">
    <property type="component" value="Segment"/>
</dbReference>
<name>A0A5J6D7B1_9CAUD</name>
<evidence type="ECO:0000313" key="2">
    <source>
        <dbReference type="Proteomes" id="UP000327392"/>
    </source>
</evidence>
<accession>A0A5J6D7B1</accession>
<dbReference type="KEGG" id="vg:77931417"/>
<proteinExistence type="predicted"/>
<evidence type="ECO:0000313" key="1">
    <source>
        <dbReference type="EMBL" id="QEQ93641.1"/>
    </source>
</evidence>
<dbReference type="GeneID" id="77931417"/>